<dbReference type="Gene3D" id="3.30.450.40">
    <property type="match status" value="1"/>
</dbReference>
<dbReference type="Gene3D" id="3.40.190.10">
    <property type="entry name" value="Periplasmic binding protein-like II"/>
    <property type="match status" value="2"/>
</dbReference>
<dbReference type="SMART" id="SM00448">
    <property type="entry name" value="REC"/>
    <property type="match status" value="1"/>
</dbReference>
<dbReference type="InterPro" id="IPR029016">
    <property type="entry name" value="GAF-like_dom_sf"/>
</dbReference>
<accession>A0A1M7YC77</accession>
<evidence type="ECO:0000256" key="1">
    <source>
        <dbReference type="ARBA" id="ARBA00000085"/>
    </source>
</evidence>
<evidence type="ECO:0000259" key="11">
    <source>
        <dbReference type="PROSITE" id="PS50109"/>
    </source>
</evidence>
<organism evidence="13 14">
    <name type="scientific">Desulfopila aestuarii DSM 18488</name>
    <dbReference type="NCBI Taxonomy" id="1121416"/>
    <lineage>
        <taxon>Bacteria</taxon>
        <taxon>Pseudomonadati</taxon>
        <taxon>Thermodesulfobacteriota</taxon>
        <taxon>Desulfobulbia</taxon>
        <taxon>Desulfobulbales</taxon>
        <taxon>Desulfocapsaceae</taxon>
        <taxon>Desulfopila</taxon>
    </lineage>
</organism>
<evidence type="ECO:0000256" key="3">
    <source>
        <dbReference type="ARBA" id="ARBA00022553"/>
    </source>
</evidence>
<feature type="modified residue" description="4-aspartylphosphate" evidence="9">
    <location>
        <position position="894"/>
    </location>
</feature>
<dbReference type="SUPFAM" id="SSF55874">
    <property type="entry name" value="ATPase domain of HSP90 chaperone/DNA topoisomerase II/histidine kinase"/>
    <property type="match status" value="1"/>
</dbReference>
<keyword evidence="8" id="KW-0902">Two-component regulatory system</keyword>
<reference evidence="13 14" key="1">
    <citation type="submission" date="2016-12" db="EMBL/GenBank/DDBJ databases">
        <authorList>
            <person name="Song W.-J."/>
            <person name="Kurnit D.M."/>
        </authorList>
    </citation>
    <scope>NUCLEOTIDE SEQUENCE [LARGE SCALE GENOMIC DNA]</scope>
    <source>
        <strain evidence="13 14">DSM 18488</strain>
    </source>
</reference>
<dbReference type="CDD" id="cd00156">
    <property type="entry name" value="REC"/>
    <property type="match status" value="1"/>
</dbReference>
<dbReference type="Pfam" id="PF00512">
    <property type="entry name" value="HisKA"/>
    <property type="match status" value="1"/>
</dbReference>
<dbReference type="Gene3D" id="3.30.565.10">
    <property type="entry name" value="Histidine kinase-like ATPase, C-terminal domain"/>
    <property type="match status" value="1"/>
</dbReference>
<dbReference type="Pfam" id="PF02518">
    <property type="entry name" value="HATPase_c"/>
    <property type="match status" value="1"/>
</dbReference>
<sequence>MYRNRTSKLKLPAIFRRLPFVLLLLFVVSWSGMARATTGAIAETTSIRLQLRWLHQFQFAGYYAAIKEGYYSESGLQVTLIEGGKGKDTIDEVLNGNADYGVTNAEMLLQRLNGKPLVAVAAIFQHSPLIFVARKSSGITVPQDLSGKIVKMSRTSRDIELQAMLHGEGVNFDKLILLEDVASYNDYFDPNIDVLAAYITNQPYYLKEKHIPYTIISPSSYGIDFYGDCLFTTENEAKTNPARVQAFREATVKGWHYALAHKEEIIDLILNTYQSKKSREHLRYEADEIEKLILADLVEIGHMNPGRWEHIAKTFHQYQLIPDNYSLDGFIFSAEQDKLPHWIYRALMILGAATILITLGCIGLFFFNRRLQSEIAIRKKTEMALHQSEKSLLNYSKQIEQFSISAASILSIRDEKALFAEMSKAIIELSDFSRVLILLFKDEPPFREFIGSAGISDEVLAKIRMTHLPQSWYDDIFELGIKLGQMSYYVPHNMKSILNQEAVFYGEGSIPDREDMWHPQDNLFVRMNNEKGELIGVISVDTSKSGARPTDETVRPLEVYAGLISQIIVLKREHIRRQQLEQKLRFSQKLEALGNLTGGIAHDFNNILGIIIGNAELALLDTTESHPTYHNLSEIRNACNRARDIVQHLLMFNRKSDKELRPIAVADLLKDSLRFLRTIIPPNIELINQIQTIDEHLLADPPQIYQALLNLFTNGVQAMEDTGGTLTIASRTELLREPLKCSTGEIPPGRYIRLSVSDTGHGIAPHLIEKIFDPYYTTREFGKGTGMGLSIVHGIIQSHNGAILVQSFVGQGTTFILYLPVIEKIVDEKQVTSPPMLPGGSENILLVDDDEALLEVGMLMLQKLGYSVITYIDPEQALEYFRQHTDHIQLLITDMTMPVMSGRELAEKALELKPDLPVFLCTGYSDKIDEREATRIGISRYFEKPLDPVIFSAAIRNVLSDRPHS</sequence>
<dbReference type="SMART" id="SM00387">
    <property type="entry name" value="HATPase_c"/>
    <property type="match status" value="1"/>
</dbReference>
<evidence type="ECO:0000256" key="4">
    <source>
        <dbReference type="ARBA" id="ARBA00022679"/>
    </source>
</evidence>
<evidence type="ECO:0000256" key="7">
    <source>
        <dbReference type="ARBA" id="ARBA00022840"/>
    </source>
</evidence>
<dbReference type="SUPFAM" id="SSF47384">
    <property type="entry name" value="Homodimeric domain of signal transducing histidine kinase"/>
    <property type="match status" value="1"/>
</dbReference>
<dbReference type="InterPro" id="IPR036890">
    <property type="entry name" value="HATPase_C_sf"/>
</dbReference>
<keyword evidence="4" id="KW-0808">Transferase</keyword>
<dbReference type="PROSITE" id="PS50110">
    <property type="entry name" value="RESPONSE_REGULATORY"/>
    <property type="match status" value="1"/>
</dbReference>
<dbReference type="InterPro" id="IPR003661">
    <property type="entry name" value="HisK_dim/P_dom"/>
</dbReference>
<keyword evidence="6 13" id="KW-0418">Kinase</keyword>
<dbReference type="SUPFAM" id="SSF55781">
    <property type="entry name" value="GAF domain-like"/>
    <property type="match status" value="1"/>
</dbReference>
<evidence type="ECO:0000259" key="12">
    <source>
        <dbReference type="PROSITE" id="PS50110"/>
    </source>
</evidence>
<dbReference type="InterPro" id="IPR011006">
    <property type="entry name" value="CheY-like_superfamily"/>
</dbReference>
<dbReference type="SUPFAM" id="SSF52172">
    <property type="entry name" value="CheY-like"/>
    <property type="match status" value="1"/>
</dbReference>
<dbReference type="EMBL" id="FRFE01000017">
    <property type="protein sequence ID" value="SHO50252.1"/>
    <property type="molecule type" value="Genomic_DNA"/>
</dbReference>
<dbReference type="EC" id="2.7.13.3" evidence="2"/>
<dbReference type="PROSITE" id="PS50109">
    <property type="entry name" value="HIS_KIN"/>
    <property type="match status" value="1"/>
</dbReference>
<dbReference type="Gene3D" id="3.40.50.2300">
    <property type="match status" value="1"/>
</dbReference>
<dbReference type="Pfam" id="PF09084">
    <property type="entry name" value="NMT1"/>
    <property type="match status" value="1"/>
</dbReference>
<dbReference type="InterPro" id="IPR004358">
    <property type="entry name" value="Sig_transdc_His_kin-like_C"/>
</dbReference>
<dbReference type="InterPro" id="IPR003594">
    <property type="entry name" value="HATPase_dom"/>
</dbReference>
<dbReference type="AlphaFoldDB" id="A0A1M7YC77"/>
<dbReference type="GO" id="GO:0000155">
    <property type="term" value="F:phosphorelay sensor kinase activity"/>
    <property type="evidence" value="ECO:0007669"/>
    <property type="project" value="InterPro"/>
</dbReference>
<dbReference type="InterPro" id="IPR036097">
    <property type="entry name" value="HisK_dim/P_sf"/>
</dbReference>
<proteinExistence type="predicted"/>
<evidence type="ECO:0000313" key="13">
    <source>
        <dbReference type="EMBL" id="SHO50252.1"/>
    </source>
</evidence>
<keyword evidence="10" id="KW-1133">Transmembrane helix</keyword>
<dbReference type="CDD" id="cd00082">
    <property type="entry name" value="HisKA"/>
    <property type="match status" value="1"/>
</dbReference>
<gene>
    <name evidence="13" type="ORF">SAMN02745220_03335</name>
</gene>
<evidence type="ECO:0000256" key="5">
    <source>
        <dbReference type="ARBA" id="ARBA00022741"/>
    </source>
</evidence>
<evidence type="ECO:0000313" key="14">
    <source>
        <dbReference type="Proteomes" id="UP000184603"/>
    </source>
</evidence>
<evidence type="ECO:0000256" key="9">
    <source>
        <dbReference type="PROSITE-ProRule" id="PRU00169"/>
    </source>
</evidence>
<evidence type="ECO:0000256" key="2">
    <source>
        <dbReference type="ARBA" id="ARBA00012438"/>
    </source>
</evidence>
<dbReference type="SUPFAM" id="SSF53850">
    <property type="entry name" value="Periplasmic binding protein-like II"/>
    <property type="match status" value="1"/>
</dbReference>
<dbReference type="STRING" id="1121416.SAMN02745220_03335"/>
<keyword evidence="14" id="KW-1185">Reference proteome</keyword>
<comment type="catalytic activity">
    <reaction evidence="1">
        <text>ATP + protein L-histidine = ADP + protein N-phospho-L-histidine.</text>
        <dbReference type="EC" id="2.7.13.3"/>
    </reaction>
</comment>
<dbReference type="Proteomes" id="UP000184603">
    <property type="component" value="Unassembled WGS sequence"/>
</dbReference>
<feature type="domain" description="Histidine kinase" evidence="11">
    <location>
        <begin position="599"/>
        <end position="823"/>
    </location>
</feature>
<protein>
    <recommendedName>
        <fullName evidence="2">histidine kinase</fullName>
        <ecNumber evidence="2">2.7.13.3</ecNumber>
    </recommendedName>
</protein>
<dbReference type="InterPro" id="IPR001789">
    <property type="entry name" value="Sig_transdc_resp-reg_receiver"/>
</dbReference>
<evidence type="ECO:0000256" key="8">
    <source>
        <dbReference type="ARBA" id="ARBA00023012"/>
    </source>
</evidence>
<evidence type="ECO:0000256" key="6">
    <source>
        <dbReference type="ARBA" id="ARBA00022777"/>
    </source>
</evidence>
<keyword evidence="10" id="KW-0472">Membrane</keyword>
<dbReference type="Gene3D" id="1.10.287.130">
    <property type="match status" value="1"/>
</dbReference>
<dbReference type="PANTHER" id="PTHR43065">
    <property type="entry name" value="SENSOR HISTIDINE KINASE"/>
    <property type="match status" value="1"/>
</dbReference>
<feature type="domain" description="Response regulatory" evidence="12">
    <location>
        <begin position="843"/>
        <end position="959"/>
    </location>
</feature>
<dbReference type="PANTHER" id="PTHR43065:SF46">
    <property type="entry name" value="C4-DICARBOXYLATE TRANSPORT SENSOR PROTEIN DCTB"/>
    <property type="match status" value="1"/>
</dbReference>
<keyword evidence="10" id="KW-0812">Transmembrane</keyword>
<name>A0A1M7YC77_9BACT</name>
<keyword evidence="3 9" id="KW-0597">Phosphoprotein</keyword>
<dbReference type="InterPro" id="IPR005467">
    <property type="entry name" value="His_kinase_dom"/>
</dbReference>
<feature type="transmembrane region" description="Helical" evidence="10">
    <location>
        <begin position="342"/>
        <end position="367"/>
    </location>
</feature>
<evidence type="ECO:0000256" key="10">
    <source>
        <dbReference type="SAM" id="Phobius"/>
    </source>
</evidence>
<keyword evidence="7" id="KW-0067">ATP-binding</keyword>
<dbReference type="Pfam" id="PF00072">
    <property type="entry name" value="Response_reg"/>
    <property type="match status" value="1"/>
</dbReference>
<dbReference type="PRINTS" id="PR00344">
    <property type="entry name" value="BCTRLSENSOR"/>
</dbReference>
<keyword evidence="5" id="KW-0547">Nucleotide-binding</keyword>
<dbReference type="GO" id="GO:0005524">
    <property type="term" value="F:ATP binding"/>
    <property type="evidence" value="ECO:0007669"/>
    <property type="project" value="UniProtKB-KW"/>
</dbReference>
<dbReference type="InterPro" id="IPR015168">
    <property type="entry name" value="SsuA/THI5"/>
</dbReference>
<dbReference type="SMART" id="SM00388">
    <property type="entry name" value="HisKA"/>
    <property type="match status" value="1"/>
</dbReference>